<evidence type="ECO:0000256" key="4">
    <source>
        <dbReference type="ARBA" id="ARBA00012564"/>
    </source>
</evidence>
<evidence type="ECO:0000256" key="8">
    <source>
        <dbReference type="ARBA" id="ARBA00022670"/>
    </source>
</evidence>
<dbReference type="InterPro" id="IPR027268">
    <property type="entry name" value="Peptidase_M4/M1_CTD_sf"/>
</dbReference>
<keyword evidence="13" id="KW-0482">Metalloprotease</keyword>
<dbReference type="InterPro" id="IPR004155">
    <property type="entry name" value="PBS_lyase_HEAT"/>
</dbReference>
<dbReference type="InterPro" id="IPR001930">
    <property type="entry name" value="Peptidase_M1"/>
</dbReference>
<comment type="catalytic activity">
    <reaction evidence="1">
        <text>Release of an N-terminal amino acid, Xaa-|-Yaa- from a peptide, amide or arylamide. Xaa is preferably Ala, but may be most amino acids including Pro (slow action). When a terminal hydrophobic residue is followed by a prolyl residue, the two may be released as an intact Xaa-Pro dipeptide.</text>
        <dbReference type="EC" id="3.4.11.2"/>
    </reaction>
</comment>
<dbReference type="InterPro" id="IPR045357">
    <property type="entry name" value="Aminopeptidase_N-like_N"/>
</dbReference>
<evidence type="ECO:0000256" key="7">
    <source>
        <dbReference type="ARBA" id="ARBA00022549"/>
    </source>
</evidence>
<accession>A0ABY5AV74</accession>
<evidence type="ECO:0000313" key="19">
    <source>
        <dbReference type="EMBL" id="USR93193.1"/>
    </source>
</evidence>
<dbReference type="SUPFAM" id="SSF48371">
    <property type="entry name" value="ARM repeat"/>
    <property type="match status" value="1"/>
</dbReference>
<gene>
    <name evidence="19" type="ORF">NEA10_15415</name>
</gene>
<dbReference type="SMART" id="SM00567">
    <property type="entry name" value="EZ_HEAT"/>
    <property type="match status" value="3"/>
</dbReference>
<protein>
    <recommendedName>
        <fullName evidence="5">Aminopeptidase N</fullName>
        <ecNumber evidence="4">3.4.11.2</ecNumber>
    </recommendedName>
    <alternativeName>
        <fullName evidence="14">Alanine aminopeptidase</fullName>
    </alternativeName>
    <alternativeName>
        <fullName evidence="15">Lysyl aminopeptidase</fullName>
    </alternativeName>
</protein>
<feature type="domain" description="Peptidase M1 membrane alanine aminopeptidase" evidence="17">
    <location>
        <begin position="240"/>
        <end position="449"/>
    </location>
</feature>
<evidence type="ECO:0000256" key="1">
    <source>
        <dbReference type="ARBA" id="ARBA00000098"/>
    </source>
</evidence>
<evidence type="ECO:0000259" key="18">
    <source>
        <dbReference type="Pfam" id="PF17900"/>
    </source>
</evidence>
<organism evidence="19 20">
    <name type="scientific">Phormidium yuhuli AB48</name>
    <dbReference type="NCBI Taxonomy" id="2940671"/>
    <lineage>
        <taxon>Bacteria</taxon>
        <taxon>Bacillati</taxon>
        <taxon>Cyanobacteriota</taxon>
        <taxon>Cyanophyceae</taxon>
        <taxon>Oscillatoriophycideae</taxon>
        <taxon>Oscillatoriales</taxon>
        <taxon>Oscillatoriaceae</taxon>
        <taxon>Phormidium</taxon>
        <taxon>Phormidium yuhuli</taxon>
    </lineage>
</organism>
<evidence type="ECO:0000256" key="12">
    <source>
        <dbReference type="ARBA" id="ARBA00022833"/>
    </source>
</evidence>
<dbReference type="Pfam" id="PF17900">
    <property type="entry name" value="Peptidase_M1_N"/>
    <property type="match status" value="1"/>
</dbReference>
<dbReference type="InterPro" id="IPR050344">
    <property type="entry name" value="Peptidase_M1_aminopeptidases"/>
</dbReference>
<keyword evidence="6" id="KW-0031">Aminopeptidase</keyword>
<dbReference type="InterPro" id="IPR011989">
    <property type="entry name" value="ARM-like"/>
</dbReference>
<dbReference type="Proteomes" id="UP001056708">
    <property type="component" value="Chromosome"/>
</dbReference>
<keyword evidence="20" id="KW-1185">Reference proteome</keyword>
<evidence type="ECO:0000256" key="11">
    <source>
        <dbReference type="ARBA" id="ARBA00022801"/>
    </source>
</evidence>
<reference evidence="19" key="1">
    <citation type="submission" date="2022-06" db="EMBL/GenBank/DDBJ databases">
        <title>Genome sequence of Phormidium yuhuli AB48 isolated from an industrial photobioreactor environment.</title>
        <authorList>
            <person name="Qiu Y."/>
            <person name="Noonan A.J.C."/>
            <person name="Dofher K."/>
            <person name="Koch M."/>
            <person name="Kieft B."/>
            <person name="Lin X."/>
            <person name="Ziels R.M."/>
            <person name="Hallam S.J."/>
        </authorList>
    </citation>
    <scope>NUCLEOTIDE SEQUENCE</scope>
    <source>
        <strain evidence="19">AB48</strain>
    </source>
</reference>
<dbReference type="SUPFAM" id="SSF55486">
    <property type="entry name" value="Metalloproteases ('zincins'), catalytic domain"/>
    <property type="match status" value="1"/>
</dbReference>
<dbReference type="RefSeq" id="WP_252665374.1">
    <property type="nucleotide sequence ID" value="NZ_CP098611.1"/>
</dbReference>
<keyword evidence="8" id="KW-0645">Protease</keyword>
<evidence type="ECO:0000256" key="13">
    <source>
        <dbReference type="ARBA" id="ARBA00023049"/>
    </source>
</evidence>
<sequence>MSNLYFDSNSNAFELPGARPHYTPDRPGQVNHIFLDLVLNIPKQRFSGTCQIQLTPVRAGITQLHLDAMQLNIKGVEVNNQPQAFSADGETLTIDLSDPTTPETPLVLKIDYSVKQPRRGLYFVGPTEAEPDKPTQVWTQGEDEDSRFWFPCFDYPGQLATSEIRVRVPQEFMAISNGELLSHEEEGDEAIYHWKQAQVHPTYLMTLAVGRFAEIRDEWHGKPMTYYVERDRVEDGKRTMGKTPRMVEFFSNAFGYEYPYPKYAQVCVADFIFGGMENTSTTLLTDRCLLDERAALDNERSESLVAHELAHQWFGDLLVIEHWSQAWIKEGMASYAEVLWTEYEYGHDAGAYYLLQEARSYLDEDKRRYRRPIVTNVYREPIELYDRHLYEKGACVYHMMRCELGEALFFKAIAHFVNQNAHSTVGTVDLLRAISEATGRNLQGLFDQYVFRGGHPDFEVSYSWDKEDQIAKVTVKQCQAKEGNTLYDRNLFDLNVPIAFGYEDDTAQRFTVHLCEPEQTFYFALPQKPSYVTFDVGNTVLKTLKLTYPLPNLIAQLTQDDDPISRIYAAEALAKEGSLKAVEALAKALKSEPFWGVRVEIAGQLAKINLDQAFDGLVAGLNDENPRVRRAVVDGLAKVNTRASYKAVKSILKQGDASYLVEASAAKALGVIGAKLPGEKPKPKKVIARLKTVLETKAGWNEVVRLGAIAGLSQFKTEAAALDLILDYTDVRVPQSLRLGAIRALGTVSTGQSAADAERALTRLQQLAREEFFLTQRSVVVALKSMETSGAIAILQGIAEQTADGRIVRVAEEAIEAVEKKLGTDKAVTGLRRELEKMKKLNRDLLSRLEALEAKSAKS</sequence>
<keyword evidence="11" id="KW-0378">Hydrolase</keyword>
<evidence type="ECO:0000259" key="17">
    <source>
        <dbReference type="Pfam" id="PF01433"/>
    </source>
</evidence>
<evidence type="ECO:0000256" key="16">
    <source>
        <dbReference type="SAM" id="Coils"/>
    </source>
</evidence>
<evidence type="ECO:0000256" key="14">
    <source>
        <dbReference type="ARBA" id="ARBA00029811"/>
    </source>
</evidence>
<dbReference type="PRINTS" id="PR00756">
    <property type="entry name" value="ALADIPTASE"/>
</dbReference>
<dbReference type="Gene3D" id="2.60.40.1730">
    <property type="entry name" value="tricorn interacting facor f3 domain"/>
    <property type="match status" value="1"/>
</dbReference>
<evidence type="ECO:0000256" key="3">
    <source>
        <dbReference type="ARBA" id="ARBA00010136"/>
    </source>
</evidence>
<dbReference type="PANTHER" id="PTHR11533">
    <property type="entry name" value="PROTEASE M1 ZINC METALLOPROTEASE"/>
    <property type="match status" value="1"/>
</dbReference>
<dbReference type="CDD" id="cd09603">
    <property type="entry name" value="M1_APN_like"/>
    <property type="match status" value="1"/>
</dbReference>
<evidence type="ECO:0000256" key="9">
    <source>
        <dbReference type="ARBA" id="ARBA00022723"/>
    </source>
</evidence>
<evidence type="ECO:0000313" key="20">
    <source>
        <dbReference type="Proteomes" id="UP001056708"/>
    </source>
</evidence>
<evidence type="ECO:0000256" key="15">
    <source>
        <dbReference type="ARBA" id="ARBA00031533"/>
    </source>
</evidence>
<name>A0ABY5AV74_9CYAN</name>
<keyword evidence="10" id="KW-0605">Phycobilisome</keyword>
<comment type="cofactor">
    <cofactor evidence="2">
        <name>Zn(2+)</name>
        <dbReference type="ChEBI" id="CHEBI:29105"/>
    </cofactor>
</comment>
<feature type="coiled-coil region" evidence="16">
    <location>
        <begin position="828"/>
        <end position="855"/>
    </location>
</feature>
<dbReference type="InterPro" id="IPR014782">
    <property type="entry name" value="Peptidase_M1_dom"/>
</dbReference>
<dbReference type="PANTHER" id="PTHR11533:SF174">
    <property type="entry name" value="PUROMYCIN-SENSITIVE AMINOPEPTIDASE-RELATED"/>
    <property type="match status" value="1"/>
</dbReference>
<dbReference type="InterPro" id="IPR016024">
    <property type="entry name" value="ARM-type_fold"/>
</dbReference>
<dbReference type="EC" id="3.4.11.2" evidence="4"/>
<evidence type="ECO:0000256" key="6">
    <source>
        <dbReference type="ARBA" id="ARBA00022438"/>
    </source>
</evidence>
<keyword evidence="9" id="KW-0479">Metal-binding</keyword>
<feature type="domain" description="Aminopeptidase N-like N-terminal" evidence="18">
    <location>
        <begin position="34"/>
        <end position="204"/>
    </location>
</feature>
<keyword evidence="12" id="KW-0862">Zinc</keyword>
<dbReference type="EMBL" id="CP098611">
    <property type="protein sequence ID" value="USR93193.1"/>
    <property type="molecule type" value="Genomic_DNA"/>
</dbReference>
<dbReference type="InterPro" id="IPR042097">
    <property type="entry name" value="Aminopeptidase_N-like_N_sf"/>
</dbReference>
<dbReference type="Gene3D" id="1.25.10.10">
    <property type="entry name" value="Leucine-rich Repeat Variant"/>
    <property type="match status" value="2"/>
</dbReference>
<dbReference type="Pfam" id="PF13646">
    <property type="entry name" value="HEAT_2"/>
    <property type="match status" value="1"/>
</dbReference>
<keyword evidence="16" id="KW-0175">Coiled coil</keyword>
<keyword evidence="7" id="KW-0042">Antenna complex</keyword>
<evidence type="ECO:0000256" key="10">
    <source>
        <dbReference type="ARBA" id="ARBA00022738"/>
    </source>
</evidence>
<proteinExistence type="inferred from homology"/>
<comment type="similarity">
    <text evidence="3">Belongs to the peptidase M1 family.</text>
</comment>
<evidence type="ECO:0000256" key="2">
    <source>
        <dbReference type="ARBA" id="ARBA00001947"/>
    </source>
</evidence>
<dbReference type="Pfam" id="PF01433">
    <property type="entry name" value="Peptidase_M1"/>
    <property type="match status" value="1"/>
</dbReference>
<evidence type="ECO:0000256" key="5">
    <source>
        <dbReference type="ARBA" id="ARBA00015611"/>
    </source>
</evidence>
<dbReference type="Gene3D" id="1.10.390.10">
    <property type="entry name" value="Neutral Protease Domain 2"/>
    <property type="match status" value="1"/>
</dbReference>
<dbReference type="SUPFAM" id="SSF63737">
    <property type="entry name" value="Leukotriene A4 hydrolase N-terminal domain"/>
    <property type="match status" value="1"/>
</dbReference>